<reference evidence="2 3" key="1">
    <citation type="submission" date="2018-09" db="EMBL/GenBank/DDBJ databases">
        <title>Genomic investigation of the strawberry pathogen Phytophthora fragariae indicates pathogenicity is determined by transcriptional variation in three key races.</title>
        <authorList>
            <person name="Adams T.M."/>
            <person name="Armitage A.D."/>
            <person name="Sobczyk M.K."/>
            <person name="Bates H.J."/>
            <person name="Dunwell J.M."/>
            <person name="Nellist C.F."/>
            <person name="Harrison R.J."/>
        </authorList>
    </citation>
    <scope>NUCLEOTIDE SEQUENCE [LARGE SCALE GENOMIC DNA]</scope>
    <source>
        <strain evidence="2 3">SCRP324</strain>
    </source>
</reference>
<gene>
    <name evidence="2" type="ORF">PR002_g30073</name>
</gene>
<keyword evidence="1" id="KW-0472">Membrane</keyword>
<evidence type="ECO:0000256" key="1">
    <source>
        <dbReference type="SAM" id="Phobius"/>
    </source>
</evidence>
<evidence type="ECO:0000313" key="2">
    <source>
        <dbReference type="EMBL" id="KAE8960891.1"/>
    </source>
</evidence>
<keyword evidence="1" id="KW-0812">Transmembrane</keyword>
<organism evidence="2 3">
    <name type="scientific">Phytophthora rubi</name>
    <dbReference type="NCBI Taxonomy" id="129364"/>
    <lineage>
        <taxon>Eukaryota</taxon>
        <taxon>Sar</taxon>
        <taxon>Stramenopiles</taxon>
        <taxon>Oomycota</taxon>
        <taxon>Peronosporomycetes</taxon>
        <taxon>Peronosporales</taxon>
        <taxon>Peronosporaceae</taxon>
        <taxon>Phytophthora</taxon>
    </lineage>
</organism>
<dbReference type="AlphaFoldDB" id="A0A6A3GV53"/>
<evidence type="ECO:0000313" key="3">
    <source>
        <dbReference type="Proteomes" id="UP000435112"/>
    </source>
</evidence>
<sequence>MAMLPVPVLVADLTPVLVAGLVLCCWFQLPAWSVGAGASSRLGLLVPGLVAGLMAMLPVLVAGLVAVPAAGLVCCSTCQLPA</sequence>
<dbReference type="EMBL" id="QXFU01006484">
    <property type="protein sequence ID" value="KAE8960891.1"/>
    <property type="molecule type" value="Genomic_DNA"/>
</dbReference>
<feature type="transmembrane region" description="Helical" evidence="1">
    <location>
        <begin position="13"/>
        <end position="32"/>
    </location>
</feature>
<keyword evidence="1" id="KW-1133">Transmembrane helix</keyword>
<proteinExistence type="predicted"/>
<protein>
    <submittedName>
        <fullName evidence="2">Uncharacterized protein</fullName>
    </submittedName>
</protein>
<name>A0A6A3GV53_9STRA</name>
<feature type="transmembrane region" description="Helical" evidence="1">
    <location>
        <begin position="44"/>
        <end position="70"/>
    </location>
</feature>
<accession>A0A6A3GV53</accession>
<dbReference type="Proteomes" id="UP000435112">
    <property type="component" value="Unassembled WGS sequence"/>
</dbReference>
<comment type="caution">
    <text evidence="2">The sequence shown here is derived from an EMBL/GenBank/DDBJ whole genome shotgun (WGS) entry which is preliminary data.</text>
</comment>